<name>A0A5B7IQF1_PORTR</name>
<gene>
    <name evidence="2" type="ORF">E2C01_077707</name>
</gene>
<feature type="compositionally biased region" description="Low complexity" evidence="1">
    <location>
        <begin position="24"/>
        <end position="37"/>
    </location>
</feature>
<sequence length="70" mass="7399">MLTTNSGQILPRDSTHDTKVPLPTTTTTTTTTTTSNTTAATPVPLCKCVSCGGKLFVRHVTGDTFEAENE</sequence>
<comment type="caution">
    <text evidence="2">The sequence shown here is derived from an EMBL/GenBank/DDBJ whole genome shotgun (WGS) entry which is preliminary data.</text>
</comment>
<dbReference type="EMBL" id="VSRR010061285">
    <property type="protein sequence ID" value="MPC83018.1"/>
    <property type="molecule type" value="Genomic_DNA"/>
</dbReference>
<dbReference type="Proteomes" id="UP000324222">
    <property type="component" value="Unassembled WGS sequence"/>
</dbReference>
<evidence type="ECO:0000313" key="3">
    <source>
        <dbReference type="Proteomes" id="UP000324222"/>
    </source>
</evidence>
<organism evidence="2 3">
    <name type="scientific">Portunus trituberculatus</name>
    <name type="common">Swimming crab</name>
    <name type="synonym">Neptunus trituberculatus</name>
    <dbReference type="NCBI Taxonomy" id="210409"/>
    <lineage>
        <taxon>Eukaryota</taxon>
        <taxon>Metazoa</taxon>
        <taxon>Ecdysozoa</taxon>
        <taxon>Arthropoda</taxon>
        <taxon>Crustacea</taxon>
        <taxon>Multicrustacea</taxon>
        <taxon>Malacostraca</taxon>
        <taxon>Eumalacostraca</taxon>
        <taxon>Eucarida</taxon>
        <taxon>Decapoda</taxon>
        <taxon>Pleocyemata</taxon>
        <taxon>Brachyura</taxon>
        <taxon>Eubrachyura</taxon>
        <taxon>Portunoidea</taxon>
        <taxon>Portunidae</taxon>
        <taxon>Portuninae</taxon>
        <taxon>Portunus</taxon>
    </lineage>
</organism>
<accession>A0A5B7IQF1</accession>
<dbReference type="AlphaFoldDB" id="A0A5B7IQF1"/>
<evidence type="ECO:0000256" key="1">
    <source>
        <dbReference type="SAM" id="MobiDB-lite"/>
    </source>
</evidence>
<feature type="region of interest" description="Disordered" evidence="1">
    <location>
        <begin position="1"/>
        <end position="37"/>
    </location>
</feature>
<keyword evidence="3" id="KW-1185">Reference proteome</keyword>
<reference evidence="2 3" key="1">
    <citation type="submission" date="2019-05" db="EMBL/GenBank/DDBJ databases">
        <title>Another draft genome of Portunus trituberculatus and its Hox gene families provides insights of decapod evolution.</title>
        <authorList>
            <person name="Jeong J.-H."/>
            <person name="Song I."/>
            <person name="Kim S."/>
            <person name="Choi T."/>
            <person name="Kim D."/>
            <person name="Ryu S."/>
            <person name="Kim W."/>
        </authorList>
    </citation>
    <scope>NUCLEOTIDE SEQUENCE [LARGE SCALE GENOMIC DNA]</scope>
    <source>
        <tissue evidence="2">Muscle</tissue>
    </source>
</reference>
<protein>
    <submittedName>
        <fullName evidence="2">Uncharacterized protein</fullName>
    </submittedName>
</protein>
<evidence type="ECO:0000313" key="2">
    <source>
        <dbReference type="EMBL" id="MPC83018.1"/>
    </source>
</evidence>
<proteinExistence type="predicted"/>